<proteinExistence type="predicted"/>
<evidence type="ECO:0000313" key="2">
    <source>
        <dbReference type="EMBL" id="OPX46320.1"/>
    </source>
</evidence>
<accession>A0A1V4SR19</accession>
<sequence>MTDEKKTLSVLVDSNDNIKYKSALPDFGNVVHKAVDISTEILQANIDNTLKQVFSILEKSQLESETHEINEVGFNLSINSSGEVSIASVVKGNLSGQAGLSFKITRK</sequence>
<evidence type="ECO:0000259" key="1">
    <source>
        <dbReference type="Pfam" id="PF24393"/>
    </source>
</evidence>
<dbReference type="Proteomes" id="UP000191554">
    <property type="component" value="Unassembled WGS sequence"/>
</dbReference>
<keyword evidence="3" id="KW-1185">Reference proteome</keyword>
<dbReference type="InterPro" id="IPR056947">
    <property type="entry name" value="Pepco_dom"/>
</dbReference>
<reference evidence="2 3" key="1">
    <citation type="submission" date="2017-03" db="EMBL/GenBank/DDBJ databases">
        <title>Genome sequence of Clostridium hungatei DSM 14427.</title>
        <authorList>
            <person name="Poehlein A."/>
            <person name="Daniel R."/>
        </authorList>
    </citation>
    <scope>NUCLEOTIDE SEQUENCE [LARGE SCALE GENOMIC DNA]</scope>
    <source>
        <strain evidence="2 3">DSM 14427</strain>
    </source>
</reference>
<dbReference type="AlphaFoldDB" id="A0A1V4SR19"/>
<organism evidence="2 3">
    <name type="scientific">Ruminiclostridium hungatei</name>
    <name type="common">Clostridium hungatei</name>
    <dbReference type="NCBI Taxonomy" id="48256"/>
    <lineage>
        <taxon>Bacteria</taxon>
        <taxon>Bacillati</taxon>
        <taxon>Bacillota</taxon>
        <taxon>Clostridia</taxon>
        <taxon>Eubacteriales</taxon>
        <taxon>Oscillospiraceae</taxon>
        <taxon>Ruminiclostridium</taxon>
    </lineage>
</organism>
<dbReference type="EMBL" id="MZGX01000001">
    <property type="protein sequence ID" value="OPX46320.1"/>
    <property type="molecule type" value="Genomic_DNA"/>
</dbReference>
<name>A0A1V4SR19_RUMHU</name>
<protein>
    <recommendedName>
        <fullName evidence="1">Pepco domain-containing protein</fullName>
    </recommendedName>
</protein>
<dbReference type="STRING" id="48256.CLHUN_01360"/>
<evidence type="ECO:0000313" key="3">
    <source>
        <dbReference type="Proteomes" id="UP000191554"/>
    </source>
</evidence>
<gene>
    <name evidence="2" type="ORF">CLHUN_01360</name>
</gene>
<dbReference type="Pfam" id="PF24393">
    <property type="entry name" value="Pepco"/>
    <property type="match status" value="1"/>
</dbReference>
<comment type="caution">
    <text evidence="2">The sequence shown here is derived from an EMBL/GenBank/DDBJ whole genome shotgun (WGS) entry which is preliminary data.</text>
</comment>
<dbReference type="RefSeq" id="WP_080062640.1">
    <property type="nucleotide sequence ID" value="NZ_MZGX01000001.1"/>
</dbReference>
<feature type="domain" description="Pepco" evidence="1">
    <location>
        <begin position="31"/>
        <end position="106"/>
    </location>
</feature>